<dbReference type="VEuPathDB" id="FungiDB:H257_09258"/>
<evidence type="ECO:0000256" key="5">
    <source>
        <dbReference type="SAM" id="MobiDB-lite"/>
    </source>
</evidence>
<evidence type="ECO:0000256" key="3">
    <source>
        <dbReference type="ARBA" id="ARBA00022737"/>
    </source>
</evidence>
<dbReference type="Proteomes" id="UP000285712">
    <property type="component" value="Unassembled WGS sequence"/>
</dbReference>
<reference evidence="8 9" key="1">
    <citation type="submission" date="2018-08" db="EMBL/GenBank/DDBJ databases">
        <title>Aphanomyces genome sequencing and annotation.</title>
        <authorList>
            <person name="Minardi D."/>
            <person name="Oidtmann B."/>
            <person name="Van Der Giezen M."/>
            <person name="Studholme D.J."/>
        </authorList>
    </citation>
    <scope>NUCLEOTIDE SEQUENCE [LARGE SCALE GENOMIC DNA]</scope>
    <source>
        <strain evidence="7 8">Da</strain>
        <strain evidence="6 9">Sv</strain>
    </source>
</reference>
<comment type="caution">
    <text evidence="6">The sequence shown here is derived from an EMBL/GenBank/DDBJ whole genome shotgun (WGS) entry which is preliminary data.</text>
</comment>
<accession>A0A3R6WVG7</accession>
<dbReference type="SMART" id="SM00028">
    <property type="entry name" value="TPR"/>
    <property type="match status" value="2"/>
</dbReference>
<dbReference type="Gene3D" id="1.25.40.10">
    <property type="entry name" value="Tetratricopeptide repeat domain"/>
    <property type="match status" value="1"/>
</dbReference>
<dbReference type="InterPro" id="IPR019734">
    <property type="entry name" value="TPR_rpt"/>
</dbReference>
<sequence length="407" mass="45719">MLAHEEAVDYFSLHKRKSKDVDVEMLDYEYVASCTDVDVLKNILVVLQSGKEGRYPPLEAAVEARLMEVLPPSETQRILRMKARPSETDIHIEAASLTAWEAQMASRSAELDAARKLSSRSLPPPRGGGNSAAPTVRISTKGDVVDVKPKGEKKNTIHAYDWRAWEKFDVDAAERELDMEDERRQDAVRQQKEELAARQARKRLDDAAMPASVDVAAMSAAEREVCAGLEKQKGNEAFRVGENDDAIRAYSRSLIFDPTSAVVFANRALVHLKLKNFSTAEDDCTMALRRDPLYFKAWSHFEAALRLEPQSREIQKLLQKTKEKKVDVDGIPPACPPQAPPQPPAAPFQRFEILEVDDDDEKEEEVTTRGAIHTAESSAREAARRDQPATRVVAEKPFQRFEILEDE</sequence>
<feature type="compositionally biased region" description="Basic and acidic residues" evidence="5">
    <location>
        <begin position="378"/>
        <end position="391"/>
    </location>
</feature>
<dbReference type="AlphaFoldDB" id="A0A3R6WVG7"/>
<evidence type="ECO:0000256" key="1">
    <source>
        <dbReference type="ARBA" id="ARBA00004496"/>
    </source>
</evidence>
<name>A0A3R6WVG7_APHAT</name>
<dbReference type="PANTHER" id="PTHR45984:SF1">
    <property type="entry name" value="SPAG1 AXONEMAL DYNEIN ASSEMBLY FACTOR"/>
    <property type="match status" value="1"/>
</dbReference>
<dbReference type="GO" id="GO:0006626">
    <property type="term" value="P:protein targeting to mitochondrion"/>
    <property type="evidence" value="ECO:0007669"/>
    <property type="project" value="TreeGrafter"/>
</dbReference>
<protein>
    <submittedName>
        <fullName evidence="6">Uncharacterized protein</fullName>
    </submittedName>
</protein>
<dbReference type="GO" id="GO:0005829">
    <property type="term" value="C:cytosol"/>
    <property type="evidence" value="ECO:0007669"/>
    <property type="project" value="TreeGrafter"/>
</dbReference>
<comment type="subcellular location">
    <subcellularLocation>
        <location evidence="1">Cytoplasm</location>
    </subcellularLocation>
</comment>
<proteinExistence type="predicted"/>
<dbReference type="EMBL" id="QUTH01004633">
    <property type="protein sequence ID" value="RHZ12892.1"/>
    <property type="molecule type" value="Genomic_DNA"/>
</dbReference>
<evidence type="ECO:0000313" key="7">
    <source>
        <dbReference type="EMBL" id="RHZ12892.1"/>
    </source>
</evidence>
<dbReference type="Proteomes" id="UP000285430">
    <property type="component" value="Unassembled WGS sequence"/>
</dbReference>
<keyword evidence="2" id="KW-0963">Cytoplasm</keyword>
<dbReference type="InterPro" id="IPR051982">
    <property type="entry name" value="CiliaryAsmbly_MitoImport"/>
</dbReference>
<evidence type="ECO:0000256" key="4">
    <source>
        <dbReference type="ARBA" id="ARBA00022803"/>
    </source>
</evidence>
<keyword evidence="4" id="KW-0802">TPR repeat</keyword>
<evidence type="ECO:0000313" key="6">
    <source>
        <dbReference type="EMBL" id="RHZ00480.1"/>
    </source>
</evidence>
<keyword evidence="3" id="KW-0677">Repeat</keyword>
<dbReference type="InterPro" id="IPR011990">
    <property type="entry name" value="TPR-like_helical_dom_sf"/>
</dbReference>
<evidence type="ECO:0000256" key="2">
    <source>
        <dbReference type="ARBA" id="ARBA00022490"/>
    </source>
</evidence>
<gene>
    <name evidence="6" type="ORF">DYB35_012842</name>
    <name evidence="7" type="ORF">DYB37_001792</name>
</gene>
<evidence type="ECO:0000313" key="9">
    <source>
        <dbReference type="Proteomes" id="UP000285712"/>
    </source>
</evidence>
<dbReference type="GO" id="GO:0005739">
    <property type="term" value="C:mitochondrion"/>
    <property type="evidence" value="ECO:0007669"/>
    <property type="project" value="TreeGrafter"/>
</dbReference>
<dbReference type="SUPFAM" id="SSF48452">
    <property type="entry name" value="TPR-like"/>
    <property type="match status" value="1"/>
</dbReference>
<feature type="region of interest" description="Disordered" evidence="5">
    <location>
        <begin position="111"/>
        <end position="136"/>
    </location>
</feature>
<organism evidence="6 9">
    <name type="scientific">Aphanomyces astaci</name>
    <name type="common">Crayfish plague agent</name>
    <dbReference type="NCBI Taxonomy" id="112090"/>
    <lineage>
        <taxon>Eukaryota</taxon>
        <taxon>Sar</taxon>
        <taxon>Stramenopiles</taxon>
        <taxon>Oomycota</taxon>
        <taxon>Saprolegniomycetes</taxon>
        <taxon>Saprolegniales</taxon>
        <taxon>Verrucalvaceae</taxon>
        <taxon>Aphanomyces</taxon>
    </lineage>
</organism>
<feature type="region of interest" description="Disordered" evidence="5">
    <location>
        <begin position="359"/>
        <end position="391"/>
    </location>
</feature>
<dbReference type="EMBL" id="QUTG01001067">
    <property type="protein sequence ID" value="RHZ00480.1"/>
    <property type="molecule type" value="Genomic_DNA"/>
</dbReference>
<dbReference type="PANTHER" id="PTHR45984">
    <property type="entry name" value="RNA (RNA) POLYMERASE II ASSOCIATED PROTEIN HOMOLOG"/>
    <property type="match status" value="1"/>
</dbReference>
<dbReference type="GO" id="GO:0031072">
    <property type="term" value="F:heat shock protein binding"/>
    <property type="evidence" value="ECO:0007669"/>
    <property type="project" value="TreeGrafter"/>
</dbReference>
<evidence type="ECO:0000313" key="8">
    <source>
        <dbReference type="Proteomes" id="UP000285430"/>
    </source>
</evidence>